<evidence type="ECO:0000313" key="8">
    <source>
        <dbReference type="Proteomes" id="UP000197781"/>
    </source>
</evidence>
<protein>
    <submittedName>
        <fullName evidence="7">ABC transporter ATP-binding protein</fullName>
    </submittedName>
</protein>
<dbReference type="Pfam" id="PF00005">
    <property type="entry name" value="ABC_tran"/>
    <property type="match status" value="1"/>
</dbReference>
<keyword evidence="3" id="KW-0547">Nucleotide-binding</keyword>
<evidence type="ECO:0000313" key="7">
    <source>
        <dbReference type="EMBL" id="ASJ55360.1"/>
    </source>
</evidence>
<dbReference type="InterPro" id="IPR030660">
    <property type="entry name" value="ABC_branched_ATPase_LivF/BraG"/>
</dbReference>
<dbReference type="EMBL" id="CP018145">
    <property type="protein sequence ID" value="ASJ55360.1"/>
    <property type="molecule type" value="Genomic_DNA"/>
</dbReference>
<dbReference type="Gene3D" id="3.40.50.300">
    <property type="entry name" value="P-loop containing nucleotide triphosphate hydrolases"/>
    <property type="match status" value="1"/>
</dbReference>
<dbReference type="PROSITE" id="PS50893">
    <property type="entry name" value="ABC_TRANSPORTER_2"/>
    <property type="match status" value="1"/>
</dbReference>
<dbReference type="InterPro" id="IPR052156">
    <property type="entry name" value="BCAA_Transport_ATP-bd_LivF"/>
</dbReference>
<accession>A0A220MLC0</accession>
<organism evidence="7 8">
    <name type="scientific">Brevibacillus formosus</name>
    <dbReference type="NCBI Taxonomy" id="54913"/>
    <lineage>
        <taxon>Bacteria</taxon>
        <taxon>Bacillati</taxon>
        <taxon>Bacillota</taxon>
        <taxon>Bacilli</taxon>
        <taxon>Bacillales</taxon>
        <taxon>Paenibacillaceae</taxon>
        <taxon>Brevibacillus</taxon>
    </lineage>
</organism>
<gene>
    <name evidence="7" type="ORF">BP422_18480</name>
</gene>
<evidence type="ECO:0000256" key="4">
    <source>
        <dbReference type="ARBA" id="ARBA00022840"/>
    </source>
</evidence>
<dbReference type="PROSITE" id="PS00211">
    <property type="entry name" value="ABC_TRANSPORTER_1"/>
    <property type="match status" value="1"/>
</dbReference>
<dbReference type="InterPro" id="IPR017871">
    <property type="entry name" value="ABC_transporter-like_CS"/>
</dbReference>
<proteinExistence type="inferred from homology"/>
<evidence type="ECO:0000259" key="6">
    <source>
        <dbReference type="PROSITE" id="PS50893"/>
    </source>
</evidence>
<evidence type="ECO:0000256" key="5">
    <source>
        <dbReference type="ARBA" id="ARBA00022970"/>
    </source>
</evidence>
<dbReference type="PIRSF" id="PIRSF039137">
    <property type="entry name" value="ABC_branched_ATPase"/>
    <property type="match status" value="1"/>
</dbReference>
<dbReference type="KEGG" id="bfm:BP422_18480"/>
<dbReference type="InterPro" id="IPR027417">
    <property type="entry name" value="P-loop_NTPase"/>
</dbReference>
<dbReference type="GO" id="GO:0015807">
    <property type="term" value="P:L-amino acid transport"/>
    <property type="evidence" value="ECO:0007669"/>
    <property type="project" value="TreeGrafter"/>
</dbReference>
<dbReference type="AlphaFoldDB" id="A0A220MLC0"/>
<sequence>MTLLLTISGIRSFYGKIEALKGIDLHVHEGEIVALLGSNGAGKSTTLKTISGIVRPSSGDVLLHGQSLVGWAPHQIVEAGIIHVPEGRRIFAGLTVRENLELGGFTQRKEKEAIAEGIEQAFALFPRLKERSEQMGGTLSGGEQQMLAICRGLMARPKLLMLDEPSMGLAPIIVVEIMNIIREINRQGTTILLIEQNAKAALKLAHRGYVMESGRIVMENKADVLRADDSIVKAYLGA</sequence>
<feature type="domain" description="ABC transporter" evidence="6">
    <location>
        <begin position="5"/>
        <end position="238"/>
    </location>
</feature>
<reference evidence="7 8" key="1">
    <citation type="submission" date="2016-11" db="EMBL/GenBank/DDBJ databases">
        <authorList>
            <person name="Jaros S."/>
            <person name="Januszkiewicz K."/>
            <person name="Wedrychowicz H."/>
        </authorList>
    </citation>
    <scope>NUCLEOTIDE SEQUENCE [LARGE SCALE GENOMIC DNA]</scope>
    <source>
        <strain evidence="7 8">NF2</strain>
    </source>
</reference>
<evidence type="ECO:0000256" key="2">
    <source>
        <dbReference type="ARBA" id="ARBA00022448"/>
    </source>
</evidence>
<evidence type="ECO:0000256" key="1">
    <source>
        <dbReference type="ARBA" id="ARBA00005417"/>
    </source>
</evidence>
<dbReference type="PANTHER" id="PTHR43820">
    <property type="entry name" value="HIGH-AFFINITY BRANCHED-CHAIN AMINO ACID TRANSPORT ATP-BINDING PROTEIN LIVF"/>
    <property type="match status" value="1"/>
</dbReference>
<dbReference type="InterPro" id="IPR003593">
    <property type="entry name" value="AAA+_ATPase"/>
</dbReference>
<dbReference type="GO" id="GO:0016887">
    <property type="term" value="F:ATP hydrolysis activity"/>
    <property type="evidence" value="ECO:0007669"/>
    <property type="project" value="InterPro"/>
</dbReference>
<keyword evidence="5" id="KW-0029">Amino-acid transport</keyword>
<dbReference type="InterPro" id="IPR003439">
    <property type="entry name" value="ABC_transporter-like_ATP-bd"/>
</dbReference>
<dbReference type="GO" id="GO:0005524">
    <property type="term" value="F:ATP binding"/>
    <property type="evidence" value="ECO:0007669"/>
    <property type="project" value="UniProtKB-KW"/>
</dbReference>
<dbReference type="SMART" id="SM00382">
    <property type="entry name" value="AAA"/>
    <property type="match status" value="1"/>
</dbReference>
<keyword evidence="2" id="KW-0813">Transport</keyword>
<evidence type="ECO:0000256" key="3">
    <source>
        <dbReference type="ARBA" id="ARBA00022741"/>
    </source>
</evidence>
<dbReference type="GO" id="GO:0015658">
    <property type="term" value="F:branched-chain amino acid transmembrane transporter activity"/>
    <property type="evidence" value="ECO:0007669"/>
    <property type="project" value="InterPro"/>
</dbReference>
<dbReference type="CDD" id="cd03224">
    <property type="entry name" value="ABC_TM1139_LivF_branched"/>
    <property type="match status" value="1"/>
</dbReference>
<dbReference type="RefSeq" id="WP_088909035.1">
    <property type="nucleotide sequence ID" value="NZ_CP018145.1"/>
</dbReference>
<dbReference type="Proteomes" id="UP000197781">
    <property type="component" value="Chromosome"/>
</dbReference>
<dbReference type="PANTHER" id="PTHR43820:SF4">
    <property type="entry name" value="HIGH-AFFINITY BRANCHED-CHAIN AMINO ACID TRANSPORT ATP-BINDING PROTEIN LIVF"/>
    <property type="match status" value="1"/>
</dbReference>
<name>A0A220MLC0_9BACL</name>
<dbReference type="SUPFAM" id="SSF52540">
    <property type="entry name" value="P-loop containing nucleoside triphosphate hydrolases"/>
    <property type="match status" value="1"/>
</dbReference>
<keyword evidence="4 7" id="KW-0067">ATP-binding</keyword>
<comment type="similarity">
    <text evidence="1">Belongs to the ABC transporter superfamily.</text>
</comment>